<dbReference type="Pfam" id="PF00069">
    <property type="entry name" value="Pkinase"/>
    <property type="match status" value="1"/>
</dbReference>
<dbReference type="FunFam" id="1.10.510.10:FF:000012">
    <property type="entry name" value="microtubule-associated serine/threonine-protein kinase 2 isoform X1"/>
    <property type="match status" value="1"/>
</dbReference>
<protein>
    <recommendedName>
        <fullName evidence="4">non-specific serine/threonine protein kinase</fullName>
        <ecNumber evidence="4">2.7.11.1</ecNumber>
    </recommendedName>
</protein>
<dbReference type="Gene3D" id="2.30.42.10">
    <property type="match status" value="1"/>
</dbReference>
<evidence type="ECO:0000259" key="16">
    <source>
        <dbReference type="PROSITE" id="PS50011"/>
    </source>
</evidence>
<feature type="region of interest" description="Disordered" evidence="15">
    <location>
        <begin position="1083"/>
        <end position="1116"/>
    </location>
</feature>
<keyword evidence="9" id="KW-0547">Nucleotide-binding</keyword>
<feature type="domain" description="AGC-kinase C-terminal" evidence="18">
    <location>
        <begin position="937"/>
        <end position="1013"/>
    </location>
</feature>
<evidence type="ECO:0000256" key="14">
    <source>
        <dbReference type="ARBA" id="ARBA00048679"/>
    </source>
</evidence>
<feature type="region of interest" description="Disordered" evidence="15">
    <location>
        <begin position="130"/>
        <end position="158"/>
    </location>
</feature>
<feature type="region of interest" description="Disordered" evidence="15">
    <location>
        <begin position="1164"/>
        <end position="1186"/>
    </location>
</feature>
<evidence type="ECO:0000259" key="17">
    <source>
        <dbReference type="PROSITE" id="PS50106"/>
    </source>
</evidence>
<evidence type="ECO:0000256" key="4">
    <source>
        <dbReference type="ARBA" id="ARBA00012513"/>
    </source>
</evidence>
<evidence type="ECO:0000256" key="11">
    <source>
        <dbReference type="ARBA" id="ARBA00022840"/>
    </source>
</evidence>
<dbReference type="Pfam" id="PF08926">
    <property type="entry name" value="DUF1908"/>
    <property type="match status" value="1"/>
</dbReference>
<dbReference type="InterPro" id="IPR011009">
    <property type="entry name" value="Kinase-like_dom_sf"/>
</dbReference>
<dbReference type="GO" id="GO:0000287">
    <property type="term" value="F:magnesium ion binding"/>
    <property type="evidence" value="ECO:0007669"/>
    <property type="project" value="InterPro"/>
</dbReference>
<dbReference type="PROSITE" id="PS50106">
    <property type="entry name" value="PDZ"/>
    <property type="match status" value="1"/>
</dbReference>
<comment type="similarity">
    <text evidence="3">Belongs to the protein kinase superfamily. AGC Ser/Thr protein kinase family.</text>
</comment>
<evidence type="ECO:0000256" key="9">
    <source>
        <dbReference type="ARBA" id="ARBA00022741"/>
    </source>
</evidence>
<dbReference type="InterPro" id="IPR037711">
    <property type="entry name" value="MAST"/>
</dbReference>
<name>A0A0K2V1S7_LEPSM</name>
<keyword evidence="7" id="KW-0597">Phosphoprotein</keyword>
<dbReference type="GO" id="GO:0005737">
    <property type="term" value="C:cytoplasm"/>
    <property type="evidence" value="ECO:0007669"/>
    <property type="project" value="UniProtKB-SubCell"/>
</dbReference>
<sequence length="1811" mass="198598">MEPEGTTRKYSSPRPRRHHSLIIPESLRDHTILYGPPPRFGPVFRIGGKMDPGRFTSSTQKLYYVGIHEEERSEFDFSSCPSGNNLHNNHHGNNSAPSTRPSHRFSLCVSNPSSSSMGSGARPTLSPVREHFAEEPRINEEEIRGEDASGEEDAVDVKLRSRSKSLMSCSKEEMNDSSHKERAFQSLGIKCPSSNNKPASGLPAHMRPEAESSRKGMSRSISDSTLRRAALHLNLNQSLVLPSFTSLQQFKKELSLSNRRPSTRTHRKSMIIQTSPTLPRCHSPSANVSPLDSPKVSPNQFAFVNIKKADGRRWSVASLPSSGYGTTPGSSNVSSQCSSQERLHQLGAAGYSAPSSHAIAPGTPAMSGNFVGAIPHHLATTHSSAGVEARSAHRHFSSNESNPCLVDDENGRRSPSMRPRSRSLSSPIRSPVIDNEIVMMNTLYKERFPKATKQMEERLNNFITNNESLSTESEITPGSIAIVRFVHHQTLEMARDCLQKSQDKLITSRYFYEMSENLEKLLAQTREKSPEAASHLTALIKKLLLIVSRPARLLECLEFDPEEFYQLLEAAEGQVRGIHGIQANVPQYIIGKLGLNRDPLAELQQDLEEVSVNNCCQSSKTSPNSSLDCSSSSSTGGTAAATSTPNPKESESRFKDPSEDDFDVIKLISNGAYGAVYLVKHKDTRQRFALKKINKQNLILRNQVEQVFAERDIMSFTDNPFVVSMYCSFETKKHLCLVMEYVEGGDCANLLKNMGPFPPDMARFYFAETVLAVEYLHSFGIVHRDLKPDNLLITALGHIKLTDFGLSKMGLMSLATNLYEGYIDKETKQFSDKQVFGTPEYIAPEVILRQGYGKPVDWWAMGIILYEFIIGCVPFFGETPEELFAHTVNDDIEWPEEDDFPVSSEAKDIITALLQQNPLDRLGTAGAYEVKEHHLFSGIDWNALLRMKADFFIPQLEDDEDTSYFDCRSDRYNHELDNDDSLEMRSSAEDTDDTQSLFGSFTSASPRYRKVHGSKDSYIGHRHSMSICESSHSDHSDHLNSSKIFSPEMRRCNEDARSINAKSCPDLEDMVARASVSSSNLIKSSVDSSDSHHSSLGLLKPIITPDSSQTESEDISPLLHRRRKHNNVKDHHVLPKFSISLDEAKQLEVKGGGKSLLSYSVLDSSGPRSLPVTPKSSVEPNTPSPLVCGDVKQQRTQSILSPIVKSSSATGLSLMIPTEDIMCSPIQSPGGSSTASSRDASPCRDFSPLINTLNAPIIVRRGPKGYGFTIRAIRVYFGDTDFYTVHHLVMEVDKGSPAFDAGLRPGDLVTHINGEAVQGLFHTQVLQILMSSGEAVTLRATALETTSIKTGGRRRDPQAIKMARRTTSTSVSKHHRSKSRRDDKRRKTSLFRKLSSKKASQDLQQLTAVGGGCSLSASQSLNSLPPSTPPVGRSISSDSTDSSPMDSSPSSSVTSPSAARPSSLHGLKHKLHVKTKTLHSPNRRKSVGHIPLSPLARTPSPSPIPISPTRSPSPLALGHHYQGSSNTTQTYSPGCLTPNNGTKKSFNRPKSAEPGSPLLRRALSPDRLHPRSAEGKKSVVAAISPLCNPSCKVVVSTTPKLTISTTTKTCSSSSSTSCSPSSLEQVSPLPTRAIHTTSPLATVDNSDVLLRKHSKSSLSQATILEEDEEHVTGVSPPSSSTSFLPTTGIMVCSLLRSKPESRAVKNLANELGTSKKDTSPIKSPKPPRHESVVISRISKAFRGSNRSESKSKKAREASLSPNKANYDYKDGAGRGEASSSQTSGNSLQKVTRKDSGKKNAQEKRDIFKSLH</sequence>
<evidence type="ECO:0000256" key="15">
    <source>
        <dbReference type="SAM" id="MobiDB-lite"/>
    </source>
</evidence>
<dbReference type="PANTHER" id="PTHR24356:SF414">
    <property type="entry name" value="NON-SPECIFIC SERINE_THREONINE PROTEIN KINASE"/>
    <property type="match status" value="1"/>
</dbReference>
<feature type="region of interest" description="Disordered" evidence="15">
    <location>
        <begin position="189"/>
        <end position="222"/>
    </location>
</feature>
<evidence type="ECO:0000256" key="8">
    <source>
        <dbReference type="ARBA" id="ARBA00022679"/>
    </source>
</evidence>
<keyword evidence="6" id="KW-0723">Serine/threonine-protein kinase</keyword>
<dbReference type="GO" id="GO:0005524">
    <property type="term" value="F:ATP binding"/>
    <property type="evidence" value="ECO:0007669"/>
    <property type="project" value="UniProtKB-KW"/>
</dbReference>
<feature type="compositionally biased region" description="Basic and acidic residues" evidence="15">
    <location>
        <begin position="1563"/>
        <end position="1573"/>
    </location>
</feature>
<feature type="compositionally biased region" description="Basic and acidic residues" evidence="15">
    <location>
        <begin position="648"/>
        <end position="657"/>
    </location>
</feature>
<comment type="cofactor">
    <cofactor evidence="1">
        <name>Mg(2+)</name>
        <dbReference type="ChEBI" id="CHEBI:18420"/>
    </cofactor>
</comment>
<feature type="domain" description="PDZ" evidence="17">
    <location>
        <begin position="1256"/>
        <end position="1344"/>
    </location>
</feature>
<dbReference type="Pfam" id="PF17820">
    <property type="entry name" value="PDZ_6"/>
    <property type="match status" value="1"/>
</dbReference>
<feature type="compositionally biased region" description="Polar residues" evidence="15">
    <location>
        <begin position="1777"/>
        <end position="1789"/>
    </location>
</feature>
<evidence type="ECO:0000256" key="13">
    <source>
        <dbReference type="ARBA" id="ARBA00047899"/>
    </source>
</evidence>
<feature type="compositionally biased region" description="Polar residues" evidence="15">
    <location>
        <begin position="618"/>
        <end position="629"/>
    </location>
</feature>
<accession>A0A0K2V1S7</accession>
<dbReference type="SUPFAM" id="SSF56112">
    <property type="entry name" value="Protein kinase-like (PK-like)"/>
    <property type="match status" value="1"/>
</dbReference>
<keyword evidence="10 19" id="KW-0418">Kinase</keyword>
<keyword evidence="8" id="KW-0808">Transferase</keyword>
<dbReference type="SUPFAM" id="SSF140482">
    <property type="entry name" value="MAST3 pre-PK domain-like"/>
    <property type="match status" value="1"/>
</dbReference>
<evidence type="ECO:0000256" key="10">
    <source>
        <dbReference type="ARBA" id="ARBA00022777"/>
    </source>
</evidence>
<feature type="compositionally biased region" description="Basic residues" evidence="15">
    <location>
        <begin position="1372"/>
        <end position="1396"/>
    </location>
</feature>
<dbReference type="GO" id="GO:0004674">
    <property type="term" value="F:protein serine/threonine kinase activity"/>
    <property type="evidence" value="ECO:0007669"/>
    <property type="project" value="UniProtKB-KW"/>
</dbReference>
<dbReference type="FunFam" id="2.30.42.10:FF:000008">
    <property type="entry name" value="microtubule-associated serine/threonine-protein kinase 4 isoform X2"/>
    <property type="match status" value="1"/>
</dbReference>
<evidence type="ECO:0000256" key="12">
    <source>
        <dbReference type="ARBA" id="ARBA00022842"/>
    </source>
</evidence>
<evidence type="ECO:0000313" key="19">
    <source>
        <dbReference type="EMBL" id="CDW44429.1"/>
    </source>
</evidence>
<dbReference type="SMART" id="SM00220">
    <property type="entry name" value="S_TKc"/>
    <property type="match status" value="1"/>
</dbReference>
<feature type="compositionally biased region" description="Low complexity" evidence="15">
    <location>
        <begin position="630"/>
        <end position="644"/>
    </location>
</feature>
<dbReference type="Gene3D" id="1.10.510.10">
    <property type="entry name" value="Transferase(Phosphotransferase) domain 1"/>
    <property type="match status" value="1"/>
</dbReference>
<dbReference type="InterPro" id="IPR015022">
    <property type="entry name" value="MAST_pre-PK_dom"/>
</dbReference>
<reference evidence="19" key="1">
    <citation type="submission" date="2014-05" db="EMBL/GenBank/DDBJ databases">
        <authorList>
            <person name="Chronopoulou M."/>
        </authorList>
    </citation>
    <scope>NUCLEOTIDE SEQUENCE</scope>
    <source>
        <tissue evidence="19">Whole organism</tissue>
    </source>
</reference>
<feature type="compositionally biased region" description="Basic and acidic residues" evidence="15">
    <location>
        <begin position="1791"/>
        <end position="1811"/>
    </location>
</feature>
<dbReference type="InterPro" id="IPR001478">
    <property type="entry name" value="PDZ"/>
</dbReference>
<dbReference type="FunFam" id="1.20.1480.20:FF:000001">
    <property type="entry name" value="microtubule-associated serine/threonine-protein kinase 4 isoform X1"/>
    <property type="match status" value="1"/>
</dbReference>
<dbReference type="Gene3D" id="1.20.1480.20">
    <property type="entry name" value="MAST3 pre-PK domain-like"/>
    <property type="match status" value="1"/>
</dbReference>
<evidence type="ECO:0000256" key="5">
    <source>
        <dbReference type="ARBA" id="ARBA00022490"/>
    </source>
</evidence>
<proteinExistence type="inferred from homology"/>
<feature type="region of interest" description="Disordered" evidence="15">
    <location>
        <begin position="618"/>
        <end position="657"/>
    </location>
</feature>
<dbReference type="EMBL" id="HACA01027068">
    <property type="protein sequence ID" value="CDW44429.1"/>
    <property type="molecule type" value="Transcribed_RNA"/>
</dbReference>
<dbReference type="InterPro" id="IPR000719">
    <property type="entry name" value="Prot_kinase_dom"/>
</dbReference>
<organism evidence="19">
    <name type="scientific">Lepeophtheirus salmonis</name>
    <name type="common">Salmon louse</name>
    <name type="synonym">Caligus salmonis</name>
    <dbReference type="NCBI Taxonomy" id="72036"/>
    <lineage>
        <taxon>Eukaryota</taxon>
        <taxon>Metazoa</taxon>
        <taxon>Ecdysozoa</taxon>
        <taxon>Arthropoda</taxon>
        <taxon>Crustacea</taxon>
        <taxon>Multicrustacea</taxon>
        <taxon>Hexanauplia</taxon>
        <taxon>Copepoda</taxon>
        <taxon>Siphonostomatoida</taxon>
        <taxon>Caligidae</taxon>
        <taxon>Lepeophtheirus</taxon>
    </lineage>
</organism>
<keyword evidence="12" id="KW-0460">Magnesium</keyword>
<keyword evidence="5" id="KW-0963">Cytoplasm</keyword>
<keyword evidence="11" id="KW-0067">ATP-binding</keyword>
<dbReference type="CDD" id="cd06705">
    <property type="entry name" value="PDZ_MAST"/>
    <property type="match status" value="1"/>
</dbReference>
<dbReference type="Gene3D" id="3.30.200.20">
    <property type="entry name" value="Phosphorylase Kinase, domain 1"/>
    <property type="match status" value="1"/>
</dbReference>
<evidence type="ECO:0000256" key="1">
    <source>
        <dbReference type="ARBA" id="ARBA00001946"/>
    </source>
</evidence>
<feature type="compositionally biased region" description="Low complexity" evidence="15">
    <location>
        <begin position="413"/>
        <end position="428"/>
    </location>
</feature>
<dbReference type="InterPro" id="IPR050236">
    <property type="entry name" value="Ser_Thr_kinase_AGC"/>
</dbReference>
<feature type="region of interest" description="Disordered" evidence="15">
    <location>
        <begin position="1347"/>
        <end position="1402"/>
    </location>
</feature>
<feature type="region of interest" description="Disordered" evidence="15">
    <location>
        <begin position="1659"/>
        <end position="1680"/>
    </location>
</feature>
<evidence type="ECO:0000259" key="18">
    <source>
        <dbReference type="PROSITE" id="PS51285"/>
    </source>
</evidence>
<evidence type="ECO:0000256" key="3">
    <source>
        <dbReference type="ARBA" id="ARBA00009903"/>
    </source>
</evidence>
<dbReference type="PANTHER" id="PTHR24356">
    <property type="entry name" value="SERINE/THREONINE-PROTEIN KINASE"/>
    <property type="match status" value="1"/>
</dbReference>
<dbReference type="PROSITE" id="PS00108">
    <property type="entry name" value="PROTEIN_KINASE_ST"/>
    <property type="match status" value="1"/>
</dbReference>
<feature type="domain" description="Protein kinase" evidence="16">
    <location>
        <begin position="662"/>
        <end position="936"/>
    </location>
</feature>
<dbReference type="PROSITE" id="PS51285">
    <property type="entry name" value="AGC_KINASE_CTER"/>
    <property type="match status" value="1"/>
</dbReference>
<feature type="compositionally biased region" description="Polar residues" evidence="15">
    <location>
        <begin position="1522"/>
        <end position="1544"/>
    </location>
</feature>
<feature type="compositionally biased region" description="Low complexity" evidence="15">
    <location>
        <begin position="1434"/>
        <end position="1465"/>
    </location>
</feature>
<dbReference type="InterPro" id="IPR041489">
    <property type="entry name" value="PDZ_6"/>
</dbReference>
<comment type="subcellular location">
    <subcellularLocation>
        <location evidence="2">Cytoplasm</location>
    </subcellularLocation>
</comment>
<dbReference type="EC" id="2.7.11.1" evidence="4"/>
<evidence type="ECO:0000256" key="2">
    <source>
        <dbReference type="ARBA" id="ARBA00004496"/>
    </source>
</evidence>
<dbReference type="GO" id="GO:0035556">
    <property type="term" value="P:intracellular signal transduction"/>
    <property type="evidence" value="ECO:0007669"/>
    <property type="project" value="TreeGrafter"/>
</dbReference>
<dbReference type="OrthoDB" id="10070999at2759"/>
<dbReference type="SUPFAM" id="SSF50156">
    <property type="entry name" value="PDZ domain-like"/>
    <property type="match status" value="1"/>
</dbReference>
<feature type="compositionally biased region" description="Basic and acidic residues" evidence="15">
    <location>
        <begin position="1745"/>
        <end position="1756"/>
    </location>
</feature>
<feature type="compositionally biased region" description="Basic and acidic residues" evidence="15">
    <location>
        <begin position="130"/>
        <end position="147"/>
    </location>
</feature>
<dbReference type="InterPro" id="IPR036034">
    <property type="entry name" value="PDZ_sf"/>
</dbReference>
<feature type="region of interest" description="Disordered" evidence="15">
    <location>
        <begin position="320"/>
        <end position="340"/>
    </location>
</feature>
<feature type="region of interest" description="Disordered" evidence="15">
    <location>
        <begin position="383"/>
        <end position="428"/>
    </location>
</feature>
<dbReference type="InterPro" id="IPR023142">
    <property type="entry name" value="MAST_pre-PK_dom_sf"/>
</dbReference>
<dbReference type="PROSITE" id="PS50011">
    <property type="entry name" value="PROTEIN_KINASE_DOM"/>
    <property type="match status" value="1"/>
</dbReference>
<feature type="compositionally biased region" description="Low complexity" evidence="15">
    <location>
        <begin position="320"/>
        <end position="339"/>
    </location>
</feature>
<dbReference type="InterPro" id="IPR000961">
    <property type="entry name" value="AGC-kinase_C"/>
</dbReference>
<comment type="catalytic activity">
    <reaction evidence="13">
        <text>L-threonyl-[protein] + ATP = O-phospho-L-threonyl-[protein] + ADP + H(+)</text>
        <dbReference type="Rhea" id="RHEA:46608"/>
        <dbReference type="Rhea" id="RHEA-COMP:11060"/>
        <dbReference type="Rhea" id="RHEA-COMP:11605"/>
        <dbReference type="ChEBI" id="CHEBI:15378"/>
        <dbReference type="ChEBI" id="CHEBI:30013"/>
        <dbReference type="ChEBI" id="CHEBI:30616"/>
        <dbReference type="ChEBI" id="CHEBI:61977"/>
        <dbReference type="ChEBI" id="CHEBI:456216"/>
        <dbReference type="EC" id="2.7.11.1"/>
    </reaction>
</comment>
<evidence type="ECO:0000256" key="6">
    <source>
        <dbReference type="ARBA" id="ARBA00022527"/>
    </source>
</evidence>
<feature type="region of interest" description="Disordered" evidence="15">
    <location>
        <begin position="1708"/>
        <end position="1811"/>
    </location>
</feature>
<feature type="region of interest" description="Disordered" evidence="15">
    <location>
        <begin position="1419"/>
        <end position="1573"/>
    </location>
</feature>
<evidence type="ECO:0000256" key="7">
    <source>
        <dbReference type="ARBA" id="ARBA00022553"/>
    </source>
</evidence>
<dbReference type="CDD" id="cd05609">
    <property type="entry name" value="STKc_MAST"/>
    <property type="match status" value="1"/>
</dbReference>
<dbReference type="FunFam" id="3.30.200.20:FF:000012">
    <property type="entry name" value="microtubule-associated serine/threonine-protein kinase 2 isoform X1"/>
    <property type="match status" value="1"/>
</dbReference>
<comment type="catalytic activity">
    <reaction evidence="14">
        <text>L-seryl-[protein] + ATP = O-phospho-L-seryl-[protein] + ADP + H(+)</text>
        <dbReference type="Rhea" id="RHEA:17989"/>
        <dbReference type="Rhea" id="RHEA-COMP:9863"/>
        <dbReference type="Rhea" id="RHEA-COMP:11604"/>
        <dbReference type="ChEBI" id="CHEBI:15378"/>
        <dbReference type="ChEBI" id="CHEBI:29999"/>
        <dbReference type="ChEBI" id="CHEBI:30616"/>
        <dbReference type="ChEBI" id="CHEBI:83421"/>
        <dbReference type="ChEBI" id="CHEBI:456216"/>
        <dbReference type="EC" id="2.7.11.1"/>
    </reaction>
</comment>
<dbReference type="SMART" id="SM00228">
    <property type="entry name" value="PDZ"/>
    <property type="match status" value="1"/>
</dbReference>
<dbReference type="InterPro" id="IPR008271">
    <property type="entry name" value="Ser/Thr_kinase_AS"/>
</dbReference>
<feature type="compositionally biased region" description="Basic residues" evidence="15">
    <location>
        <begin position="1466"/>
        <end position="1487"/>
    </location>
</feature>